<dbReference type="AlphaFoldDB" id="A0A9L0SIG9"/>
<dbReference type="GO" id="GO:0000122">
    <property type="term" value="P:negative regulation of transcription by RNA polymerase II"/>
    <property type="evidence" value="ECO:0000318"/>
    <property type="project" value="GO_Central"/>
</dbReference>
<protein>
    <recommendedName>
        <fullName evidence="3">MAGE domain-containing protein</fullName>
    </recommendedName>
</protein>
<feature type="domain" description="MAGE" evidence="3">
    <location>
        <begin position="250"/>
        <end position="449"/>
    </location>
</feature>
<feature type="compositionally biased region" description="Low complexity" evidence="2">
    <location>
        <begin position="155"/>
        <end position="186"/>
    </location>
</feature>
<dbReference type="Proteomes" id="UP000002281">
    <property type="component" value="Chromosome X"/>
</dbReference>
<dbReference type="PANTHER" id="PTHR11736">
    <property type="entry name" value="MELANOMA-ASSOCIATED ANTIGEN MAGE ANTIGEN"/>
    <property type="match status" value="1"/>
</dbReference>
<dbReference type="InterPro" id="IPR041898">
    <property type="entry name" value="MAGE_WH1"/>
</dbReference>
<dbReference type="SMART" id="SM01373">
    <property type="entry name" value="MAGE"/>
    <property type="match status" value="1"/>
</dbReference>
<dbReference type="PANTHER" id="PTHR11736:SF153">
    <property type="entry name" value="MELANOMA-ASSOCIATED ANTIGEN 10"/>
    <property type="match status" value="1"/>
</dbReference>
<evidence type="ECO:0000259" key="3">
    <source>
        <dbReference type="PROSITE" id="PS50838"/>
    </source>
</evidence>
<sequence>MCIQGCPHTRTEETLQTPRPPTPAHQQPQNLGLCLVLPEEPSHFLLQVRGDRLHWRTEPCEAESTPKRRPVSHLCQSRQGCISHLRLLTLPLPPGPWVPIGCLLPTLLSAALTGVVMPRAPKRRRYMLEEGLQSQSETQGPVGALLPVAVEEDTSSSSTCSSSFPSPFPSPSSSSSSCYPLLSSTPEEVDDVAGAPSPPQSPQSARPSPTAMASPPLSQSEDDSSSSRGEEGPSTSQALPYTASFPRIVIDGKVAELVEFLLVKYRTKEPTTKAEMLNTVLRDYQDHFPVIFSEASECMQLVFGVDVKEVDPSDHAYVLVTTLGLTYDGMLSDEQSMPKTGLLVMLLGVILLRGDRAPEEDVWEALSVMGVRAGREHFIYGEPRELITKVWVQEQYVEYRQVPNSDRARYEFLWGPRAHAETSKMSVLEFFASAIGSDLRSFPVWYEEALRDQEERVQARIASTDNATDTASASCSTVPGSSSCPE</sequence>
<keyword evidence="5" id="KW-1185">Reference proteome</keyword>
<feature type="compositionally biased region" description="Low complexity" evidence="2">
    <location>
        <begin position="202"/>
        <end position="219"/>
    </location>
</feature>
<dbReference type="Gene3D" id="1.10.10.1210">
    <property type="entry name" value="MAGE homology domain, winged helix WH2 motif"/>
    <property type="match status" value="1"/>
</dbReference>
<dbReference type="InterPro" id="IPR041899">
    <property type="entry name" value="MAGE_WH2"/>
</dbReference>
<dbReference type="Pfam" id="PF12440">
    <property type="entry name" value="MAGE_N"/>
    <property type="match status" value="1"/>
</dbReference>
<name>A0A9L0SIG9_HORSE</name>
<dbReference type="Gene3D" id="1.10.10.1200">
    <property type="entry name" value="MAGE homology domain, winged helix WH1 motif"/>
    <property type="match status" value="1"/>
</dbReference>
<feature type="region of interest" description="Disordered" evidence="2">
    <location>
        <begin position="1"/>
        <end position="28"/>
    </location>
</feature>
<dbReference type="InterPro" id="IPR037445">
    <property type="entry name" value="MAGE"/>
</dbReference>
<dbReference type="FunFam" id="1.10.10.1200:FF:000002">
    <property type="entry name" value="MAGE family member A11"/>
    <property type="match status" value="1"/>
</dbReference>
<feature type="compositionally biased region" description="Low complexity" evidence="2">
    <location>
        <begin position="462"/>
        <end position="477"/>
    </location>
</feature>
<organism evidence="4 5">
    <name type="scientific">Equus caballus</name>
    <name type="common">Horse</name>
    <dbReference type="NCBI Taxonomy" id="9796"/>
    <lineage>
        <taxon>Eukaryota</taxon>
        <taxon>Metazoa</taxon>
        <taxon>Chordata</taxon>
        <taxon>Craniata</taxon>
        <taxon>Vertebrata</taxon>
        <taxon>Euteleostomi</taxon>
        <taxon>Mammalia</taxon>
        <taxon>Eutheria</taxon>
        <taxon>Laurasiatheria</taxon>
        <taxon>Perissodactyla</taxon>
        <taxon>Equidae</taxon>
        <taxon>Equus</taxon>
    </lineage>
</organism>
<proteinExistence type="predicted"/>
<evidence type="ECO:0000313" key="5">
    <source>
        <dbReference type="Proteomes" id="UP000002281"/>
    </source>
</evidence>
<reference evidence="4" key="2">
    <citation type="submission" date="2025-08" db="UniProtKB">
        <authorList>
            <consortium name="Ensembl"/>
        </authorList>
    </citation>
    <scope>IDENTIFICATION</scope>
    <source>
        <strain evidence="4">Thoroughbred</strain>
    </source>
</reference>
<dbReference type="SMART" id="SM01392">
    <property type="entry name" value="MAGE_N"/>
    <property type="match status" value="1"/>
</dbReference>
<dbReference type="Ensembl" id="ENSECAT00000081911.1">
    <property type="protein sequence ID" value="ENSECAP00000074662.1"/>
    <property type="gene ID" value="ENSECAG00000031123.3"/>
</dbReference>
<dbReference type="GO" id="GO:0005634">
    <property type="term" value="C:nucleus"/>
    <property type="evidence" value="ECO:0000318"/>
    <property type="project" value="GO_Central"/>
</dbReference>
<dbReference type="Pfam" id="PF01454">
    <property type="entry name" value="MAGE"/>
    <property type="match status" value="1"/>
</dbReference>
<accession>A0A9L0SIG9</accession>
<feature type="region of interest" description="Disordered" evidence="2">
    <location>
        <begin position="461"/>
        <end position="486"/>
    </location>
</feature>
<dbReference type="InterPro" id="IPR021072">
    <property type="entry name" value="MAGE_N"/>
</dbReference>
<evidence type="ECO:0000256" key="2">
    <source>
        <dbReference type="SAM" id="MobiDB-lite"/>
    </source>
</evidence>
<gene>
    <name evidence="4" type="primary">LOC100065268</name>
</gene>
<reference evidence="4 5" key="1">
    <citation type="journal article" date="2009" name="Science">
        <title>Genome sequence, comparative analysis, and population genetics of the domestic horse.</title>
        <authorList>
            <consortium name="Broad Institute Genome Sequencing Platform"/>
            <consortium name="Broad Institute Whole Genome Assembly Team"/>
            <person name="Wade C.M."/>
            <person name="Giulotto E."/>
            <person name="Sigurdsson S."/>
            <person name="Zoli M."/>
            <person name="Gnerre S."/>
            <person name="Imsland F."/>
            <person name="Lear T.L."/>
            <person name="Adelson D.L."/>
            <person name="Bailey E."/>
            <person name="Bellone R.R."/>
            <person name="Bloecker H."/>
            <person name="Distl O."/>
            <person name="Edgar R.C."/>
            <person name="Garber M."/>
            <person name="Leeb T."/>
            <person name="Mauceli E."/>
            <person name="MacLeod J.N."/>
            <person name="Penedo M.C.T."/>
            <person name="Raison J.M."/>
            <person name="Sharpe T."/>
            <person name="Vogel J."/>
            <person name="Andersson L."/>
            <person name="Antczak D.F."/>
            <person name="Biagi T."/>
            <person name="Binns M.M."/>
            <person name="Chowdhary B.P."/>
            <person name="Coleman S.J."/>
            <person name="Della Valle G."/>
            <person name="Fryc S."/>
            <person name="Guerin G."/>
            <person name="Hasegawa T."/>
            <person name="Hill E.W."/>
            <person name="Jurka J."/>
            <person name="Kiialainen A."/>
            <person name="Lindgren G."/>
            <person name="Liu J."/>
            <person name="Magnani E."/>
            <person name="Mickelson J.R."/>
            <person name="Murray J."/>
            <person name="Nergadze S.G."/>
            <person name="Onofrio R."/>
            <person name="Pedroni S."/>
            <person name="Piras M.F."/>
            <person name="Raudsepp T."/>
            <person name="Rocchi M."/>
            <person name="Roeed K.H."/>
            <person name="Ryder O.A."/>
            <person name="Searle S."/>
            <person name="Skow L."/>
            <person name="Swinburne J.E."/>
            <person name="Syvaenen A.C."/>
            <person name="Tozaki T."/>
            <person name="Valberg S.J."/>
            <person name="Vaudin M."/>
            <person name="White J.R."/>
            <person name="Zody M.C."/>
            <person name="Lander E.S."/>
            <person name="Lindblad-Toh K."/>
        </authorList>
    </citation>
    <scope>NUCLEOTIDE SEQUENCE [LARGE SCALE GENOMIC DNA]</scope>
    <source>
        <strain evidence="4 5">Thoroughbred</strain>
    </source>
</reference>
<evidence type="ECO:0000256" key="1">
    <source>
        <dbReference type="ARBA" id="ARBA00084104"/>
    </source>
</evidence>
<feature type="region of interest" description="Disordered" evidence="2">
    <location>
        <begin position="155"/>
        <end position="239"/>
    </location>
</feature>
<reference evidence="4" key="3">
    <citation type="submission" date="2025-09" db="UniProtKB">
        <authorList>
            <consortium name="Ensembl"/>
        </authorList>
    </citation>
    <scope>IDENTIFICATION</scope>
    <source>
        <strain evidence="4">Thoroughbred</strain>
    </source>
</reference>
<dbReference type="FunFam" id="1.10.10.1210:FF:000001">
    <property type="entry name" value="melanoma-associated antigen D1"/>
    <property type="match status" value="1"/>
</dbReference>
<dbReference type="InterPro" id="IPR002190">
    <property type="entry name" value="MHD_dom"/>
</dbReference>
<dbReference type="GeneTree" id="ENSGT00940000154972"/>
<dbReference type="PROSITE" id="PS50838">
    <property type="entry name" value="MAGE"/>
    <property type="match status" value="1"/>
</dbReference>
<evidence type="ECO:0000313" key="4">
    <source>
        <dbReference type="Ensembl" id="ENSECAP00000074662.1"/>
    </source>
</evidence>
<keyword evidence="1" id="KW-0825">Tumor antigen</keyword>